<dbReference type="WBParaSite" id="ACRNAN_scaffold3283.g18281.t1">
    <property type="protein sequence ID" value="ACRNAN_scaffold3283.g18281.t1"/>
    <property type="gene ID" value="ACRNAN_scaffold3283.g18281"/>
</dbReference>
<evidence type="ECO:0000313" key="2">
    <source>
        <dbReference type="WBParaSite" id="ACRNAN_scaffold3283.g18281.t1"/>
    </source>
</evidence>
<dbReference type="Proteomes" id="UP000887540">
    <property type="component" value="Unplaced"/>
</dbReference>
<proteinExistence type="predicted"/>
<sequence length="96" mass="11383">MQDCDMLYMRKKFFPGHEMNTSQKRSRIRSPAIWKNEIAKDVLQSKFMDAKDDQADLEDDLEFEIDEEALIQGFLELNLEEEIENDLLELDLNNNI</sequence>
<dbReference type="AlphaFoldDB" id="A0A914DQ81"/>
<name>A0A914DQ81_9BILA</name>
<evidence type="ECO:0000313" key="1">
    <source>
        <dbReference type="Proteomes" id="UP000887540"/>
    </source>
</evidence>
<reference evidence="2" key="1">
    <citation type="submission" date="2022-11" db="UniProtKB">
        <authorList>
            <consortium name="WormBaseParasite"/>
        </authorList>
    </citation>
    <scope>IDENTIFICATION</scope>
</reference>
<protein>
    <submittedName>
        <fullName evidence="2">Uncharacterized protein</fullName>
    </submittedName>
</protein>
<organism evidence="1 2">
    <name type="scientific">Acrobeloides nanus</name>
    <dbReference type="NCBI Taxonomy" id="290746"/>
    <lineage>
        <taxon>Eukaryota</taxon>
        <taxon>Metazoa</taxon>
        <taxon>Ecdysozoa</taxon>
        <taxon>Nematoda</taxon>
        <taxon>Chromadorea</taxon>
        <taxon>Rhabditida</taxon>
        <taxon>Tylenchina</taxon>
        <taxon>Cephalobomorpha</taxon>
        <taxon>Cephaloboidea</taxon>
        <taxon>Cephalobidae</taxon>
        <taxon>Acrobeloides</taxon>
    </lineage>
</organism>
<keyword evidence="1" id="KW-1185">Reference proteome</keyword>
<accession>A0A914DQ81</accession>